<gene>
    <name evidence="1" type="ORF">SAMN02745702_00265</name>
</gene>
<proteinExistence type="predicted"/>
<dbReference type="STRING" id="1121442.SAMN02745702_00265"/>
<dbReference type="AlphaFoldDB" id="A0A1T4VGX2"/>
<evidence type="ECO:0000313" key="1">
    <source>
        <dbReference type="EMBL" id="SKA64108.1"/>
    </source>
</evidence>
<sequence>MNPQDVEHSVFVPIPVRGMRQFFLVNGQGFVRVRADSMLQNPCPWLCPDFGEHGIHGPLYTLRAAGKKKEISVRQLLRALGKPFSGVNRAWFRDVCTCVEQLNARYQNLWESRQSLNRMERESIARMLHKSANFGLRTCPWASGQMEGSALGADPVLGF</sequence>
<organism evidence="1 2">
    <name type="scientific">Desulfobaculum bizertense DSM 18034</name>
    <dbReference type="NCBI Taxonomy" id="1121442"/>
    <lineage>
        <taxon>Bacteria</taxon>
        <taxon>Pseudomonadati</taxon>
        <taxon>Thermodesulfobacteriota</taxon>
        <taxon>Desulfovibrionia</taxon>
        <taxon>Desulfovibrionales</taxon>
        <taxon>Desulfovibrionaceae</taxon>
        <taxon>Desulfobaculum</taxon>
    </lineage>
</organism>
<name>A0A1T4VGX2_9BACT</name>
<accession>A0A1T4VGX2</accession>
<dbReference type="RefSeq" id="WP_078683584.1">
    <property type="nucleotide sequence ID" value="NZ_FUYA01000001.1"/>
</dbReference>
<evidence type="ECO:0000313" key="2">
    <source>
        <dbReference type="Proteomes" id="UP000189733"/>
    </source>
</evidence>
<protein>
    <submittedName>
        <fullName evidence="1">Uncharacterized protein</fullName>
    </submittedName>
</protein>
<keyword evidence="2" id="KW-1185">Reference proteome</keyword>
<reference evidence="1 2" key="1">
    <citation type="submission" date="2017-02" db="EMBL/GenBank/DDBJ databases">
        <authorList>
            <person name="Peterson S.W."/>
        </authorList>
    </citation>
    <scope>NUCLEOTIDE SEQUENCE [LARGE SCALE GENOMIC DNA]</scope>
    <source>
        <strain evidence="1 2">DSM 18034</strain>
    </source>
</reference>
<dbReference type="Proteomes" id="UP000189733">
    <property type="component" value="Unassembled WGS sequence"/>
</dbReference>
<dbReference type="EMBL" id="FUYA01000001">
    <property type="protein sequence ID" value="SKA64108.1"/>
    <property type="molecule type" value="Genomic_DNA"/>
</dbReference>